<evidence type="ECO:0000256" key="2">
    <source>
        <dbReference type="ARBA" id="ARBA00007783"/>
    </source>
</evidence>
<dbReference type="InterPro" id="IPR013525">
    <property type="entry name" value="ABC2_TM"/>
</dbReference>
<dbReference type="EMBL" id="WMYS01000002">
    <property type="protein sequence ID" value="MTR41036.1"/>
    <property type="molecule type" value="Genomic_DNA"/>
</dbReference>
<evidence type="ECO:0000313" key="11">
    <source>
        <dbReference type="EMBL" id="MTR41036.1"/>
    </source>
</evidence>
<feature type="transmembrane region" description="Helical" evidence="9">
    <location>
        <begin position="29"/>
        <end position="50"/>
    </location>
</feature>
<keyword evidence="8 9" id="KW-0472">Membrane</keyword>
<comment type="similarity">
    <text evidence="2 9">Belongs to the ABC-2 integral membrane protein family.</text>
</comment>
<protein>
    <recommendedName>
        <fullName evidence="9">Transport permease protein</fullName>
    </recommendedName>
</protein>
<feature type="domain" description="ABC transmembrane type-2" evidence="10">
    <location>
        <begin position="30"/>
        <end position="261"/>
    </location>
</feature>
<evidence type="ECO:0000256" key="7">
    <source>
        <dbReference type="ARBA" id="ARBA00022989"/>
    </source>
</evidence>
<keyword evidence="6 9" id="KW-0812">Transmembrane</keyword>
<evidence type="ECO:0000313" key="12">
    <source>
        <dbReference type="Proteomes" id="UP000430295"/>
    </source>
</evidence>
<dbReference type="AlphaFoldDB" id="A0A6I3P0F0"/>
<evidence type="ECO:0000256" key="4">
    <source>
        <dbReference type="ARBA" id="ARBA00022475"/>
    </source>
</evidence>
<dbReference type="PROSITE" id="PS51012">
    <property type="entry name" value="ABC_TM2"/>
    <property type="match status" value="1"/>
</dbReference>
<dbReference type="PANTHER" id="PTHR30413:SF8">
    <property type="entry name" value="TRANSPORT PERMEASE PROTEIN"/>
    <property type="match status" value="1"/>
</dbReference>
<keyword evidence="3 9" id="KW-0813">Transport</keyword>
<evidence type="ECO:0000256" key="6">
    <source>
        <dbReference type="ARBA" id="ARBA00022692"/>
    </source>
</evidence>
<keyword evidence="7 9" id="KW-1133">Transmembrane helix</keyword>
<evidence type="ECO:0000256" key="8">
    <source>
        <dbReference type="ARBA" id="ARBA00023136"/>
    </source>
</evidence>
<dbReference type="GO" id="GO:0140359">
    <property type="term" value="F:ABC-type transporter activity"/>
    <property type="evidence" value="ECO:0007669"/>
    <property type="project" value="InterPro"/>
</dbReference>
<dbReference type="Proteomes" id="UP000430295">
    <property type="component" value="Unassembled WGS sequence"/>
</dbReference>
<comment type="subcellular location">
    <subcellularLocation>
        <location evidence="1">Cell inner membrane</location>
        <topology evidence="1">Multi-pass membrane protein</topology>
    </subcellularLocation>
    <subcellularLocation>
        <location evidence="9">Cell membrane</location>
        <topology evidence="9">Multi-pass membrane protein</topology>
    </subcellularLocation>
</comment>
<evidence type="ECO:0000256" key="5">
    <source>
        <dbReference type="ARBA" id="ARBA00022519"/>
    </source>
</evidence>
<evidence type="ECO:0000256" key="1">
    <source>
        <dbReference type="ARBA" id="ARBA00004429"/>
    </source>
</evidence>
<feature type="transmembrane region" description="Helical" evidence="9">
    <location>
        <begin position="176"/>
        <end position="195"/>
    </location>
</feature>
<gene>
    <name evidence="11" type="ORF">GMC75_04950</name>
</gene>
<evidence type="ECO:0000256" key="3">
    <source>
        <dbReference type="ARBA" id="ARBA00022448"/>
    </source>
</evidence>
<evidence type="ECO:0000259" key="10">
    <source>
        <dbReference type="PROSITE" id="PS51012"/>
    </source>
</evidence>
<dbReference type="PANTHER" id="PTHR30413">
    <property type="entry name" value="INNER MEMBRANE TRANSPORT PERMEASE"/>
    <property type="match status" value="1"/>
</dbReference>
<dbReference type="InterPro" id="IPR047817">
    <property type="entry name" value="ABC2_TM_bact-type"/>
</dbReference>
<name>A0A6I3P0F0_STRPA</name>
<dbReference type="RefSeq" id="WP_049496021.1">
    <property type="nucleotide sequence ID" value="NZ_CAXSNQ010000006.1"/>
</dbReference>
<proteinExistence type="inferred from homology"/>
<keyword evidence="4 9" id="KW-1003">Cell membrane</keyword>
<feature type="transmembrane region" description="Helical" evidence="9">
    <location>
        <begin position="105"/>
        <end position="130"/>
    </location>
</feature>
<organism evidence="11 12">
    <name type="scientific">Streptococcus parasanguinis</name>
    <dbReference type="NCBI Taxonomy" id="1318"/>
    <lineage>
        <taxon>Bacteria</taxon>
        <taxon>Bacillati</taxon>
        <taxon>Bacillota</taxon>
        <taxon>Bacilli</taxon>
        <taxon>Lactobacillales</taxon>
        <taxon>Streptococcaceae</taxon>
        <taxon>Streptococcus</taxon>
    </lineage>
</organism>
<dbReference type="GO" id="GO:0005886">
    <property type="term" value="C:plasma membrane"/>
    <property type="evidence" value="ECO:0007669"/>
    <property type="project" value="UniProtKB-SubCell"/>
</dbReference>
<feature type="transmembrane region" description="Helical" evidence="9">
    <location>
        <begin position="237"/>
        <end position="258"/>
    </location>
</feature>
<accession>A0A6I3P0F0</accession>
<dbReference type="Pfam" id="PF01061">
    <property type="entry name" value="ABC2_membrane"/>
    <property type="match status" value="1"/>
</dbReference>
<feature type="transmembrane region" description="Helical" evidence="9">
    <location>
        <begin position="136"/>
        <end position="164"/>
    </location>
</feature>
<feature type="transmembrane region" description="Helical" evidence="9">
    <location>
        <begin position="62"/>
        <end position="84"/>
    </location>
</feature>
<keyword evidence="5" id="KW-0997">Cell inner membrane</keyword>
<sequence length="269" mass="30875">MFDVFSQKNRILLRELIKTDFKLRYQGSAIGYLWSILKPLMMFSIMYVVFVRFLRFDDGTPHYAVGLLLSMIFWTFFTEATNMGMLSIVSRGDLLRKLNFPKQTIVVSSVLGAAINFSINLLVVFVFALINNVSFGIHSLIIIPLFIEMLILAMGCAFILSALFVKYRDIGPVWEVVLQAGMYASPIIYSITYLLQRNHLAVAKMLMMNPIAQILQDMRHFIIDPVNPRGWDIFENKMIACIPYCIPVFIFVIGLIVFNKNSKRFAEIL</sequence>
<evidence type="ECO:0000256" key="9">
    <source>
        <dbReference type="RuleBase" id="RU361157"/>
    </source>
</evidence>
<dbReference type="GO" id="GO:0015920">
    <property type="term" value="P:lipopolysaccharide transport"/>
    <property type="evidence" value="ECO:0007669"/>
    <property type="project" value="TreeGrafter"/>
</dbReference>
<comment type="caution">
    <text evidence="11">The sequence shown here is derived from an EMBL/GenBank/DDBJ whole genome shotgun (WGS) entry which is preliminary data.</text>
</comment>
<reference evidence="11 12" key="1">
    <citation type="journal article" date="2019" name="Nat. Med.">
        <title>A library of human gut bacterial isolates paired with longitudinal multiomics data enables mechanistic microbiome research.</title>
        <authorList>
            <person name="Poyet M."/>
            <person name="Groussin M."/>
            <person name="Gibbons S.M."/>
            <person name="Avila-Pacheco J."/>
            <person name="Jiang X."/>
            <person name="Kearney S.M."/>
            <person name="Perrotta A.R."/>
            <person name="Berdy B."/>
            <person name="Zhao S."/>
            <person name="Lieberman T.D."/>
            <person name="Swanson P.K."/>
            <person name="Smith M."/>
            <person name="Roesemann S."/>
            <person name="Alexander J.E."/>
            <person name="Rich S.A."/>
            <person name="Livny J."/>
            <person name="Vlamakis H."/>
            <person name="Clish C."/>
            <person name="Bullock K."/>
            <person name="Deik A."/>
            <person name="Scott J."/>
            <person name="Pierce K.A."/>
            <person name="Xavier R.J."/>
            <person name="Alm E.J."/>
        </authorList>
    </citation>
    <scope>NUCLEOTIDE SEQUENCE [LARGE SCALE GENOMIC DNA]</scope>
    <source>
        <strain evidence="11 12">BIOML-A18</strain>
    </source>
</reference>